<dbReference type="Pfam" id="PF01266">
    <property type="entry name" value="DAO"/>
    <property type="match status" value="1"/>
</dbReference>
<keyword evidence="3" id="KW-0274">FAD</keyword>
<feature type="domain" description="FAD dependent oxidoreductase" evidence="6">
    <location>
        <begin position="3"/>
        <end position="390"/>
    </location>
</feature>
<accession>A0ABV2KN03</accession>
<comment type="similarity">
    <text evidence="5">Belongs to the L2HGDH family.</text>
</comment>
<comment type="caution">
    <text evidence="7">The sequence shown here is derived from an EMBL/GenBank/DDBJ whole genome shotgun (WGS) entry which is preliminary data.</text>
</comment>
<evidence type="ECO:0000313" key="7">
    <source>
        <dbReference type="EMBL" id="MET3662471.1"/>
    </source>
</evidence>
<dbReference type="EMBL" id="JBEPMN010000011">
    <property type="protein sequence ID" value="MET3662471.1"/>
    <property type="molecule type" value="Genomic_DNA"/>
</dbReference>
<evidence type="ECO:0000256" key="1">
    <source>
        <dbReference type="ARBA" id="ARBA00001974"/>
    </source>
</evidence>
<dbReference type="NCBIfam" id="NF008726">
    <property type="entry name" value="PRK11728.1"/>
    <property type="match status" value="1"/>
</dbReference>
<dbReference type="Proteomes" id="UP001549143">
    <property type="component" value="Unassembled WGS sequence"/>
</dbReference>
<name>A0ABV2KN03_9HYPH</name>
<gene>
    <name evidence="7" type="ORF">ABID44_002809</name>
</gene>
<keyword evidence="2" id="KW-0285">Flavoprotein</keyword>
<evidence type="ECO:0000256" key="5">
    <source>
        <dbReference type="ARBA" id="ARBA00037941"/>
    </source>
</evidence>
<protein>
    <submittedName>
        <fullName evidence="7">L-2-hydroxyglutarate oxidase</fullName>
        <ecNumber evidence="7">1.1.3.-</ecNumber>
    </submittedName>
</protein>
<sequence>MYDYCIVGGGIVGLATALTVSRNKPDARILVIERENALASHQTGHNSGVIHAGIYYAPKSFKAELCRAGESATKAFCDENGIVYRTPGKLVVATDQLEMMRLAALEVNAAANGISCRRLGAEELTEMEPAASGLGAILVPQSGIVDYAQVGRTMADRIRERGGEIMTGMSVERLEERADHVRVVTAETVFEARYAVACVGLQADRLASRSSMEVDFRIVPFRGEYYALRPELANLVERMIYPVPDPALPFLGIHLTPMIDGALTVGPNAVLGLSREGYPKFSVNARDIASYLRFPGFWKLIAANLSSGAGEMRDSLFKSAYLEKCRKYCPSLQLEDLQPYRAGIRAQAVSRSGALIHDFMFLRSKRALHVCNAPSPAATSALPIGRMIYERLHAAD</sequence>
<dbReference type="Gene3D" id="3.50.50.60">
    <property type="entry name" value="FAD/NAD(P)-binding domain"/>
    <property type="match status" value="1"/>
</dbReference>
<proteinExistence type="inferred from homology"/>
<evidence type="ECO:0000259" key="6">
    <source>
        <dbReference type="Pfam" id="PF01266"/>
    </source>
</evidence>
<dbReference type="EC" id="1.1.3.-" evidence="7"/>
<dbReference type="Gene3D" id="3.30.9.10">
    <property type="entry name" value="D-Amino Acid Oxidase, subunit A, domain 2"/>
    <property type="match status" value="1"/>
</dbReference>
<dbReference type="RefSeq" id="WP_354152320.1">
    <property type="nucleotide sequence ID" value="NZ_JBEPMN010000011.1"/>
</dbReference>
<organism evidence="7 8">
    <name type="scientific">Aquamicrobium ahrensii</name>
    <dbReference type="NCBI Taxonomy" id="469551"/>
    <lineage>
        <taxon>Bacteria</taxon>
        <taxon>Pseudomonadati</taxon>
        <taxon>Pseudomonadota</taxon>
        <taxon>Alphaproteobacteria</taxon>
        <taxon>Hyphomicrobiales</taxon>
        <taxon>Phyllobacteriaceae</taxon>
        <taxon>Aquamicrobium</taxon>
    </lineage>
</organism>
<dbReference type="GO" id="GO:0016491">
    <property type="term" value="F:oxidoreductase activity"/>
    <property type="evidence" value="ECO:0007669"/>
    <property type="project" value="UniProtKB-KW"/>
</dbReference>
<keyword evidence="8" id="KW-1185">Reference proteome</keyword>
<dbReference type="PANTHER" id="PTHR43104">
    <property type="entry name" value="L-2-HYDROXYGLUTARATE DEHYDROGENASE, MITOCHONDRIAL"/>
    <property type="match status" value="1"/>
</dbReference>
<evidence type="ECO:0000256" key="4">
    <source>
        <dbReference type="ARBA" id="ARBA00023002"/>
    </source>
</evidence>
<reference evidence="7 8" key="1">
    <citation type="submission" date="2024-06" db="EMBL/GenBank/DDBJ databases">
        <title>Genomic Encyclopedia of Type Strains, Phase IV (KMG-IV): sequencing the most valuable type-strain genomes for metagenomic binning, comparative biology and taxonomic classification.</title>
        <authorList>
            <person name="Goeker M."/>
        </authorList>
    </citation>
    <scope>NUCLEOTIDE SEQUENCE [LARGE SCALE GENOMIC DNA]</scope>
    <source>
        <strain evidence="7 8">DSM 19730</strain>
    </source>
</reference>
<dbReference type="InterPro" id="IPR036188">
    <property type="entry name" value="FAD/NAD-bd_sf"/>
</dbReference>
<evidence type="ECO:0000313" key="8">
    <source>
        <dbReference type="Proteomes" id="UP001549143"/>
    </source>
</evidence>
<dbReference type="PANTHER" id="PTHR43104:SF2">
    <property type="entry name" value="L-2-HYDROXYGLUTARATE DEHYDROGENASE, MITOCHONDRIAL"/>
    <property type="match status" value="1"/>
</dbReference>
<evidence type="ECO:0000256" key="2">
    <source>
        <dbReference type="ARBA" id="ARBA00022630"/>
    </source>
</evidence>
<dbReference type="SUPFAM" id="SSF51905">
    <property type="entry name" value="FAD/NAD(P)-binding domain"/>
    <property type="match status" value="1"/>
</dbReference>
<evidence type="ECO:0000256" key="3">
    <source>
        <dbReference type="ARBA" id="ARBA00022827"/>
    </source>
</evidence>
<keyword evidence="4 7" id="KW-0560">Oxidoreductase</keyword>
<dbReference type="InterPro" id="IPR006076">
    <property type="entry name" value="FAD-dep_OxRdtase"/>
</dbReference>
<comment type="cofactor">
    <cofactor evidence="1">
        <name>FAD</name>
        <dbReference type="ChEBI" id="CHEBI:57692"/>
    </cofactor>
</comment>